<dbReference type="GO" id="GO:0015421">
    <property type="term" value="F:ABC-type oligopeptide transporter activity"/>
    <property type="evidence" value="ECO:0007669"/>
    <property type="project" value="TreeGrafter"/>
</dbReference>
<dbReference type="InterPro" id="IPR039421">
    <property type="entry name" value="Type_1_exporter"/>
</dbReference>
<dbReference type="EMBL" id="CAJMWW010000170">
    <property type="protein sequence ID" value="CAE6454086.1"/>
    <property type="molecule type" value="Genomic_DNA"/>
</dbReference>
<evidence type="ECO:0000313" key="3">
    <source>
        <dbReference type="EMBL" id="CAE6454086.1"/>
    </source>
</evidence>
<dbReference type="SUPFAM" id="SSF52540">
    <property type="entry name" value="P-loop containing nucleoside triphosphate hydrolases"/>
    <property type="match status" value="1"/>
</dbReference>
<dbReference type="InterPro" id="IPR027417">
    <property type="entry name" value="P-loop_NTPase"/>
</dbReference>
<dbReference type="GO" id="GO:0090374">
    <property type="term" value="P:oligopeptide export from mitochondrion"/>
    <property type="evidence" value="ECO:0007669"/>
    <property type="project" value="TreeGrafter"/>
</dbReference>
<dbReference type="Proteomes" id="UP000663841">
    <property type="component" value="Unassembled WGS sequence"/>
</dbReference>
<comment type="caution">
    <text evidence="3">The sequence shown here is derived from an EMBL/GenBank/DDBJ whole genome shotgun (WGS) entry which is preliminary data.</text>
</comment>
<dbReference type="AlphaFoldDB" id="A0A8H3BDV2"/>
<dbReference type="Gene3D" id="3.40.50.300">
    <property type="entry name" value="P-loop containing nucleotide triphosphate hydrolases"/>
    <property type="match status" value="1"/>
</dbReference>
<evidence type="ECO:0000256" key="2">
    <source>
        <dbReference type="ARBA" id="ARBA00022737"/>
    </source>
</evidence>
<protein>
    <submittedName>
        <fullName evidence="3">Uncharacterized protein</fullName>
    </submittedName>
</protein>
<gene>
    <name evidence="3" type="ORF">RDB_LOCUS133028</name>
</gene>
<accession>A0A8H3BDV2</accession>
<dbReference type="GO" id="GO:0005743">
    <property type="term" value="C:mitochondrial inner membrane"/>
    <property type="evidence" value="ECO:0007669"/>
    <property type="project" value="TreeGrafter"/>
</dbReference>
<evidence type="ECO:0000313" key="4">
    <source>
        <dbReference type="Proteomes" id="UP000663841"/>
    </source>
</evidence>
<organism evidence="3 4">
    <name type="scientific">Rhizoctonia solani</name>
    <dbReference type="NCBI Taxonomy" id="456999"/>
    <lineage>
        <taxon>Eukaryota</taxon>
        <taxon>Fungi</taxon>
        <taxon>Dikarya</taxon>
        <taxon>Basidiomycota</taxon>
        <taxon>Agaricomycotina</taxon>
        <taxon>Agaricomycetes</taxon>
        <taxon>Cantharellales</taxon>
        <taxon>Ceratobasidiaceae</taxon>
        <taxon>Rhizoctonia</taxon>
    </lineage>
</organism>
<name>A0A8H3BDV2_9AGAM</name>
<evidence type="ECO:0000256" key="1">
    <source>
        <dbReference type="ARBA" id="ARBA00022448"/>
    </source>
</evidence>
<sequence>MLIPPAQALDAESERSAQVALEQASQGRTTISVAHRLSTIQTADTIHVVENGRIIESGSHTELLARNGRYVDLVKPQL</sequence>
<keyword evidence="2" id="KW-0677">Repeat</keyword>
<proteinExistence type="predicted"/>
<reference evidence="3" key="1">
    <citation type="submission" date="2021-01" db="EMBL/GenBank/DDBJ databases">
        <authorList>
            <person name="Kaushik A."/>
        </authorList>
    </citation>
    <scope>NUCLEOTIDE SEQUENCE</scope>
    <source>
        <strain evidence="3">AG3-T5</strain>
    </source>
</reference>
<dbReference type="PANTHER" id="PTHR43394">
    <property type="entry name" value="ATP-DEPENDENT PERMEASE MDL1, MITOCHONDRIAL"/>
    <property type="match status" value="1"/>
</dbReference>
<keyword evidence="1" id="KW-0813">Transport</keyword>
<dbReference type="PANTHER" id="PTHR43394:SF11">
    <property type="entry name" value="ATP-BINDING CASSETTE TRANSPORTER"/>
    <property type="match status" value="1"/>
</dbReference>